<dbReference type="AlphaFoldDB" id="A0A0D7BS36"/>
<evidence type="ECO:0000256" key="1">
    <source>
        <dbReference type="ARBA" id="ARBA00004141"/>
    </source>
</evidence>
<keyword evidence="9" id="KW-1185">Reference proteome</keyword>
<dbReference type="GO" id="GO:0005886">
    <property type="term" value="C:plasma membrane"/>
    <property type="evidence" value="ECO:0007669"/>
    <property type="project" value="TreeGrafter"/>
</dbReference>
<evidence type="ECO:0000313" key="9">
    <source>
        <dbReference type="Proteomes" id="UP000054007"/>
    </source>
</evidence>
<keyword evidence="2 6" id="KW-0812">Transmembrane</keyword>
<protein>
    <submittedName>
        <fullName evidence="8">MFS general substrate transporter</fullName>
    </submittedName>
</protein>
<dbReference type="InterPro" id="IPR011701">
    <property type="entry name" value="MFS"/>
</dbReference>
<feature type="region of interest" description="Disordered" evidence="5">
    <location>
        <begin position="1"/>
        <end position="53"/>
    </location>
</feature>
<evidence type="ECO:0000259" key="7">
    <source>
        <dbReference type="PROSITE" id="PS50850"/>
    </source>
</evidence>
<dbReference type="FunFam" id="1.20.1250.20:FF:000011">
    <property type="entry name" value="MFS multidrug transporter, putative"/>
    <property type="match status" value="1"/>
</dbReference>
<reference evidence="8 9" key="1">
    <citation type="journal article" date="2015" name="Fungal Genet. Biol.">
        <title>Evolution of novel wood decay mechanisms in Agaricales revealed by the genome sequences of Fistulina hepatica and Cylindrobasidium torrendii.</title>
        <authorList>
            <person name="Floudas D."/>
            <person name="Held B.W."/>
            <person name="Riley R."/>
            <person name="Nagy L.G."/>
            <person name="Koehler G."/>
            <person name="Ransdell A.S."/>
            <person name="Younus H."/>
            <person name="Chow J."/>
            <person name="Chiniquy J."/>
            <person name="Lipzen A."/>
            <person name="Tritt A."/>
            <person name="Sun H."/>
            <person name="Haridas S."/>
            <person name="LaButti K."/>
            <person name="Ohm R.A."/>
            <person name="Kues U."/>
            <person name="Blanchette R.A."/>
            <person name="Grigoriev I.V."/>
            <person name="Minto R.E."/>
            <person name="Hibbett D.S."/>
        </authorList>
    </citation>
    <scope>NUCLEOTIDE SEQUENCE [LARGE SCALE GENOMIC DNA]</scope>
    <source>
        <strain evidence="8 9">FP15055 ss-10</strain>
    </source>
</reference>
<feature type="transmembrane region" description="Helical" evidence="6">
    <location>
        <begin position="63"/>
        <end position="82"/>
    </location>
</feature>
<feature type="transmembrane region" description="Helical" evidence="6">
    <location>
        <begin position="220"/>
        <end position="240"/>
    </location>
</feature>
<keyword evidence="3 6" id="KW-1133">Transmembrane helix</keyword>
<evidence type="ECO:0000256" key="4">
    <source>
        <dbReference type="ARBA" id="ARBA00023136"/>
    </source>
</evidence>
<feature type="compositionally biased region" description="Acidic residues" evidence="5">
    <location>
        <begin position="34"/>
        <end position="50"/>
    </location>
</feature>
<accession>A0A0D7BS36</accession>
<organism evidence="8 9">
    <name type="scientific">Cylindrobasidium torrendii FP15055 ss-10</name>
    <dbReference type="NCBI Taxonomy" id="1314674"/>
    <lineage>
        <taxon>Eukaryota</taxon>
        <taxon>Fungi</taxon>
        <taxon>Dikarya</taxon>
        <taxon>Basidiomycota</taxon>
        <taxon>Agaricomycotina</taxon>
        <taxon>Agaricomycetes</taxon>
        <taxon>Agaricomycetidae</taxon>
        <taxon>Agaricales</taxon>
        <taxon>Marasmiineae</taxon>
        <taxon>Physalacriaceae</taxon>
        <taxon>Cylindrobasidium</taxon>
    </lineage>
</organism>
<feature type="transmembrane region" description="Helical" evidence="6">
    <location>
        <begin position="376"/>
        <end position="397"/>
    </location>
</feature>
<dbReference type="Proteomes" id="UP000054007">
    <property type="component" value="Unassembled WGS sequence"/>
</dbReference>
<dbReference type="InterPro" id="IPR020846">
    <property type="entry name" value="MFS_dom"/>
</dbReference>
<dbReference type="InterPro" id="IPR036259">
    <property type="entry name" value="MFS_trans_sf"/>
</dbReference>
<evidence type="ECO:0000256" key="3">
    <source>
        <dbReference type="ARBA" id="ARBA00022989"/>
    </source>
</evidence>
<proteinExistence type="predicted"/>
<feature type="transmembrane region" description="Helical" evidence="6">
    <location>
        <begin position="296"/>
        <end position="315"/>
    </location>
</feature>
<feature type="domain" description="Major facilitator superfamily (MFS) profile" evidence="7">
    <location>
        <begin position="65"/>
        <end position="521"/>
    </location>
</feature>
<gene>
    <name evidence="8" type="ORF">CYLTODRAFT_418009</name>
</gene>
<feature type="transmembrane region" description="Helical" evidence="6">
    <location>
        <begin position="403"/>
        <end position="425"/>
    </location>
</feature>
<sequence>MSTRSSSEDTHTLRSQNFERSRGSPEIRQSEVEEKFDEGDPYEVGFEENDPANPQNWSNLKRWCLTMIGGVLVLNATFASAAPSGVVADMMAEFHMSSIVATLMISLFVAGYCVGPLLWGPLSEEFGRRPLFIGAFAVYTGFQVGMALSKNVASLLVFRFLGGVFAAAPLTNSGALVSDIWDARTRGKALAIFTVAPFAGPALGPTVAGFISVGGASWRWLFWVLTIFAGLCWIMILFFVPETYKPIILVQKARRLRKETGDERYWAPMERDEKSLAQQVENILARPFKMLVFEPMLLATTLYMSFVYGVLYLLFEAYPIIFTRGHGFNAGISGLMFLPIALGGVLSVILYLIIWNPRYERETIRLGRAPPPEYRLHMTLFASPLFAIACFWIGGASSPDTNYWAPLMAGGAMGFAICWIFLGFFNYMIDTYLMMAASALAANTVIRSSFGAAFPLFAEDMYTALHPNWASYTLGFIALAMVPIPFIFIKYGEKLRQKSRFAPTKPQAPVEQKQSETASKV</sequence>
<feature type="transmembrane region" description="Helical" evidence="6">
    <location>
        <begin position="189"/>
        <end position="214"/>
    </location>
</feature>
<dbReference type="Pfam" id="PF07690">
    <property type="entry name" value="MFS_1"/>
    <property type="match status" value="1"/>
</dbReference>
<keyword evidence="4 6" id="KW-0472">Membrane</keyword>
<dbReference type="CDD" id="cd17323">
    <property type="entry name" value="MFS_Tpo1_MDR_like"/>
    <property type="match status" value="1"/>
</dbReference>
<feature type="transmembrane region" description="Helical" evidence="6">
    <location>
        <begin position="131"/>
        <end position="149"/>
    </location>
</feature>
<feature type="transmembrane region" description="Helical" evidence="6">
    <location>
        <begin position="469"/>
        <end position="489"/>
    </location>
</feature>
<dbReference type="PANTHER" id="PTHR23502">
    <property type="entry name" value="MAJOR FACILITATOR SUPERFAMILY"/>
    <property type="match status" value="1"/>
</dbReference>
<feature type="transmembrane region" description="Helical" evidence="6">
    <location>
        <begin position="432"/>
        <end position="457"/>
    </location>
</feature>
<dbReference type="STRING" id="1314674.A0A0D7BS36"/>
<evidence type="ECO:0000256" key="6">
    <source>
        <dbReference type="SAM" id="Phobius"/>
    </source>
</evidence>
<name>A0A0D7BS36_9AGAR</name>
<dbReference type="SUPFAM" id="SSF103473">
    <property type="entry name" value="MFS general substrate transporter"/>
    <property type="match status" value="1"/>
</dbReference>
<dbReference type="OrthoDB" id="9986881at2759"/>
<evidence type="ECO:0000256" key="2">
    <source>
        <dbReference type="ARBA" id="ARBA00022692"/>
    </source>
</evidence>
<feature type="transmembrane region" description="Helical" evidence="6">
    <location>
        <begin position="155"/>
        <end position="177"/>
    </location>
</feature>
<dbReference type="PROSITE" id="PS50850">
    <property type="entry name" value="MFS"/>
    <property type="match status" value="1"/>
</dbReference>
<evidence type="ECO:0000256" key="5">
    <source>
        <dbReference type="SAM" id="MobiDB-lite"/>
    </source>
</evidence>
<feature type="region of interest" description="Disordered" evidence="5">
    <location>
        <begin position="500"/>
        <end position="521"/>
    </location>
</feature>
<feature type="compositionally biased region" description="Basic and acidic residues" evidence="5">
    <location>
        <begin position="1"/>
        <end position="33"/>
    </location>
</feature>
<dbReference type="Gene3D" id="1.20.1250.20">
    <property type="entry name" value="MFS general substrate transporter like domains"/>
    <property type="match status" value="1"/>
</dbReference>
<feature type="transmembrane region" description="Helical" evidence="6">
    <location>
        <begin position="94"/>
        <end position="119"/>
    </location>
</feature>
<comment type="subcellular location">
    <subcellularLocation>
        <location evidence="1">Membrane</location>
        <topology evidence="1">Multi-pass membrane protein</topology>
    </subcellularLocation>
</comment>
<dbReference type="EMBL" id="KN880444">
    <property type="protein sequence ID" value="KIY72421.1"/>
    <property type="molecule type" value="Genomic_DNA"/>
</dbReference>
<feature type="transmembrane region" description="Helical" evidence="6">
    <location>
        <begin position="335"/>
        <end position="355"/>
    </location>
</feature>
<dbReference type="PANTHER" id="PTHR23502:SF173">
    <property type="entry name" value="MFS-MULTIDRUG-RESISTANCE TRANSPORTER-RELATED"/>
    <property type="match status" value="1"/>
</dbReference>
<evidence type="ECO:0000313" key="8">
    <source>
        <dbReference type="EMBL" id="KIY72421.1"/>
    </source>
</evidence>
<dbReference type="GO" id="GO:0022857">
    <property type="term" value="F:transmembrane transporter activity"/>
    <property type="evidence" value="ECO:0007669"/>
    <property type="project" value="InterPro"/>
</dbReference>